<dbReference type="InterPro" id="IPR011990">
    <property type="entry name" value="TPR-like_helical_dom_sf"/>
</dbReference>
<keyword evidence="3" id="KW-0812">Transmembrane</keyword>
<dbReference type="OrthoDB" id="1045822at2759"/>
<keyword evidence="1" id="KW-0677">Repeat</keyword>
<dbReference type="GO" id="GO:0009451">
    <property type="term" value="P:RNA modification"/>
    <property type="evidence" value="ECO:0007669"/>
    <property type="project" value="InterPro"/>
</dbReference>
<evidence type="ECO:0000256" key="1">
    <source>
        <dbReference type="ARBA" id="ARBA00022737"/>
    </source>
</evidence>
<reference evidence="5" key="1">
    <citation type="journal article" date="2023" name="Proc. Natl. Acad. Sci. U.S.A.">
        <title>Genomic and structural basis for evolution of tropane alkaloid biosynthesis.</title>
        <authorList>
            <person name="Wanga Y.-J."/>
            <person name="Taina T."/>
            <person name="Yua J.-Y."/>
            <person name="Lia J."/>
            <person name="Xua B."/>
            <person name="Chenc J."/>
            <person name="D'Auriad J.C."/>
            <person name="Huanga J.-P."/>
            <person name="Huanga S.-X."/>
        </authorList>
    </citation>
    <scope>NUCLEOTIDE SEQUENCE [LARGE SCALE GENOMIC DNA]</scope>
    <source>
        <strain evidence="5">cv. KIB-2019</strain>
    </source>
</reference>
<proteinExistence type="predicted"/>
<feature type="transmembrane region" description="Helical" evidence="3">
    <location>
        <begin position="112"/>
        <end position="135"/>
    </location>
</feature>
<evidence type="ECO:0000313" key="5">
    <source>
        <dbReference type="Proteomes" id="UP001152561"/>
    </source>
</evidence>
<sequence>MDLLEKREVAAAGEEEEGERLLSEGVTVVDFDMLCSTVAMQAQKGQWVKLNLNGGDEENGVVGYDYGGGVLRMWEGELFCDCLEDRRIAIQSVCCPWYRFGKNMKRAGFGSCFLQGSIYLILTLVALLSMLAVIVTKKHCFLYIGGAFIILVGLYMGYHRTKMRNKFNIRGDSSLDDCIFHLTCPCCTLSQEARTLEMNNVQDGIWHGSKAFPSVEVANASERYASNFKDVHAQLIIHGFSDSLFAMTSVVNLYAKCGMVGDAYKMFDRMPERDLVCWNTVISGYAQNGMANRALKLVLRMQEEGCNRPDSVTVVSVLPACDAIGSLRMGKSYSWICF</sequence>
<dbReference type="FunFam" id="1.25.40.10:FF:000031">
    <property type="entry name" value="Pentatricopeptide repeat-containing protein mitochondrial"/>
    <property type="match status" value="1"/>
</dbReference>
<dbReference type="PANTHER" id="PTHR47926">
    <property type="entry name" value="PENTATRICOPEPTIDE REPEAT-CONTAINING PROTEIN"/>
    <property type="match status" value="1"/>
</dbReference>
<dbReference type="Pfam" id="PF04749">
    <property type="entry name" value="PLAC8"/>
    <property type="match status" value="1"/>
</dbReference>
<dbReference type="GO" id="GO:0003723">
    <property type="term" value="F:RNA binding"/>
    <property type="evidence" value="ECO:0007669"/>
    <property type="project" value="InterPro"/>
</dbReference>
<feature type="transmembrane region" description="Helical" evidence="3">
    <location>
        <begin position="141"/>
        <end position="158"/>
    </location>
</feature>
<dbReference type="InterPro" id="IPR046960">
    <property type="entry name" value="PPR_At4g14850-like_plant"/>
</dbReference>
<feature type="repeat" description="PPR" evidence="2">
    <location>
        <begin position="243"/>
        <end position="273"/>
    </location>
</feature>
<dbReference type="PANTHER" id="PTHR47926:SF347">
    <property type="entry name" value="PENTATRICOPEPTIDE REPEAT-CONTAINING PROTEIN"/>
    <property type="match status" value="1"/>
</dbReference>
<accession>A0A9Q1R8P1</accession>
<keyword evidence="5" id="KW-1185">Reference proteome</keyword>
<protein>
    <submittedName>
        <fullName evidence="4">Uncharacterized protein</fullName>
    </submittedName>
</protein>
<gene>
    <name evidence="4" type="ORF">K7X08_018191</name>
</gene>
<dbReference type="NCBIfam" id="TIGR01571">
    <property type="entry name" value="A_thal_Cys_rich"/>
    <property type="match status" value="1"/>
</dbReference>
<comment type="caution">
    <text evidence="4">The sequence shown here is derived from an EMBL/GenBank/DDBJ whole genome shotgun (WGS) entry which is preliminary data.</text>
</comment>
<dbReference type="Pfam" id="PF13041">
    <property type="entry name" value="PPR_2"/>
    <property type="match status" value="1"/>
</dbReference>
<dbReference type="InterPro" id="IPR006461">
    <property type="entry name" value="PLAC_motif_containing"/>
</dbReference>
<dbReference type="Gene3D" id="1.25.40.10">
    <property type="entry name" value="Tetratricopeptide repeat domain"/>
    <property type="match status" value="1"/>
</dbReference>
<dbReference type="Proteomes" id="UP001152561">
    <property type="component" value="Unassembled WGS sequence"/>
</dbReference>
<dbReference type="AlphaFoldDB" id="A0A9Q1R8P1"/>
<organism evidence="4 5">
    <name type="scientific">Anisodus acutangulus</name>
    <dbReference type="NCBI Taxonomy" id="402998"/>
    <lineage>
        <taxon>Eukaryota</taxon>
        <taxon>Viridiplantae</taxon>
        <taxon>Streptophyta</taxon>
        <taxon>Embryophyta</taxon>
        <taxon>Tracheophyta</taxon>
        <taxon>Spermatophyta</taxon>
        <taxon>Magnoliopsida</taxon>
        <taxon>eudicotyledons</taxon>
        <taxon>Gunneridae</taxon>
        <taxon>Pentapetalae</taxon>
        <taxon>asterids</taxon>
        <taxon>lamiids</taxon>
        <taxon>Solanales</taxon>
        <taxon>Solanaceae</taxon>
        <taxon>Solanoideae</taxon>
        <taxon>Hyoscyameae</taxon>
        <taxon>Anisodus</taxon>
    </lineage>
</organism>
<evidence type="ECO:0000256" key="2">
    <source>
        <dbReference type="PROSITE-ProRule" id="PRU00708"/>
    </source>
</evidence>
<feature type="repeat" description="PPR" evidence="2">
    <location>
        <begin position="274"/>
        <end position="308"/>
    </location>
</feature>
<keyword evidence="3" id="KW-0472">Membrane</keyword>
<dbReference type="PROSITE" id="PS51375">
    <property type="entry name" value="PPR"/>
    <property type="match status" value="2"/>
</dbReference>
<dbReference type="EMBL" id="JAJAGQ010000013">
    <property type="protein sequence ID" value="KAJ8545608.1"/>
    <property type="molecule type" value="Genomic_DNA"/>
</dbReference>
<keyword evidence="3" id="KW-1133">Transmembrane helix</keyword>
<name>A0A9Q1R8P1_9SOLA</name>
<dbReference type="NCBIfam" id="TIGR00756">
    <property type="entry name" value="PPR"/>
    <property type="match status" value="2"/>
</dbReference>
<evidence type="ECO:0000256" key="3">
    <source>
        <dbReference type="SAM" id="Phobius"/>
    </source>
</evidence>
<evidence type="ECO:0000313" key="4">
    <source>
        <dbReference type="EMBL" id="KAJ8545608.1"/>
    </source>
</evidence>
<dbReference type="InterPro" id="IPR002885">
    <property type="entry name" value="PPR_rpt"/>
</dbReference>